<dbReference type="FunFam" id="1.10.238.10:FF:000178">
    <property type="entry name" value="Calmodulin-2 A"/>
    <property type="match status" value="1"/>
</dbReference>
<dbReference type="Pfam" id="PF13833">
    <property type="entry name" value="EF-hand_8"/>
    <property type="match status" value="1"/>
</dbReference>
<dbReference type="GO" id="GO:0005509">
    <property type="term" value="F:calcium ion binding"/>
    <property type="evidence" value="ECO:0007669"/>
    <property type="project" value="InterPro"/>
</dbReference>
<feature type="domain" description="EF-hand" evidence="4">
    <location>
        <begin position="157"/>
        <end position="187"/>
    </location>
</feature>
<keyword evidence="2" id="KW-0106">Calcium</keyword>
<dbReference type="PROSITE" id="PS50222">
    <property type="entry name" value="EF_HAND_2"/>
    <property type="match status" value="2"/>
</dbReference>
<feature type="domain" description="EF-hand" evidence="4">
    <location>
        <begin position="56"/>
        <end position="91"/>
    </location>
</feature>
<name>A0A5K1BSM6_9MAGN</name>
<dbReference type="AlphaFoldDB" id="A0A5K1BSM6"/>
<evidence type="ECO:0000256" key="2">
    <source>
        <dbReference type="ARBA" id="ARBA00022837"/>
    </source>
</evidence>
<dbReference type="GO" id="GO:0043226">
    <property type="term" value="C:organelle"/>
    <property type="evidence" value="ECO:0007669"/>
    <property type="project" value="UniProtKB-ARBA"/>
</dbReference>
<keyword evidence="1" id="KW-0677">Repeat</keyword>
<dbReference type="InterPro" id="IPR002048">
    <property type="entry name" value="EF_hand_dom"/>
</dbReference>
<dbReference type="Pfam" id="PF13405">
    <property type="entry name" value="EF-hand_6"/>
    <property type="match status" value="1"/>
</dbReference>
<dbReference type="PANTHER" id="PTHR23050">
    <property type="entry name" value="CALCIUM BINDING PROTEIN"/>
    <property type="match status" value="1"/>
</dbReference>
<dbReference type="OMA" id="VKSHDEC"/>
<sequence>MAKASLVRSRTASPDHAFDNPPSPKTRLFSLNLSGCVKPSRHLHVASPLRVPGRQSRLEEFREVFRYLDKNGDGKISDAEMRSFFESMGEEDGGEEIAGEEGGLDFGEFVGLMDEGEGRGREEDLRRAFEMFEAEKGSGCITPHGLQRMFGRLGEQRSVHECQTMISSFDLDGDGVLSFHEFLRMMS</sequence>
<dbReference type="PROSITE" id="PS00018">
    <property type="entry name" value="EF_HAND_1"/>
    <property type="match status" value="2"/>
</dbReference>
<evidence type="ECO:0000256" key="1">
    <source>
        <dbReference type="ARBA" id="ARBA00022737"/>
    </source>
</evidence>
<dbReference type="SMART" id="SM00054">
    <property type="entry name" value="EFh"/>
    <property type="match status" value="3"/>
</dbReference>
<dbReference type="OrthoDB" id="26525at2759"/>
<evidence type="ECO:0000256" key="3">
    <source>
        <dbReference type="SAM" id="MobiDB-lite"/>
    </source>
</evidence>
<protein>
    <recommendedName>
        <fullName evidence="4">EF-hand domain-containing protein</fullName>
    </recommendedName>
</protein>
<dbReference type="InterPro" id="IPR018247">
    <property type="entry name" value="EF_Hand_1_Ca_BS"/>
</dbReference>
<reference evidence="5" key="1">
    <citation type="submission" date="2019-09" db="EMBL/GenBank/DDBJ databases">
        <authorList>
            <person name="Zhang L."/>
        </authorList>
    </citation>
    <scope>NUCLEOTIDE SEQUENCE</scope>
</reference>
<dbReference type="Gene3D" id="1.10.238.10">
    <property type="entry name" value="EF-hand"/>
    <property type="match status" value="2"/>
</dbReference>
<accession>A0A5K1BSM6</accession>
<dbReference type="Gramene" id="NC3G0221470.1">
    <property type="protein sequence ID" value="NC3G0221470.1:cds"/>
    <property type="gene ID" value="NC3G0221470"/>
</dbReference>
<dbReference type="InterPro" id="IPR050145">
    <property type="entry name" value="Centrin_CML-like"/>
</dbReference>
<gene>
    <name evidence="5" type="ORF">NYM_LOCUS15452</name>
</gene>
<proteinExistence type="predicted"/>
<feature type="region of interest" description="Disordered" evidence="3">
    <location>
        <begin position="1"/>
        <end position="24"/>
    </location>
</feature>
<evidence type="ECO:0000313" key="5">
    <source>
        <dbReference type="EMBL" id="VVW16640.1"/>
    </source>
</evidence>
<dbReference type="EMBL" id="LR721781">
    <property type="protein sequence ID" value="VVW16640.1"/>
    <property type="molecule type" value="Genomic_DNA"/>
</dbReference>
<evidence type="ECO:0000259" key="4">
    <source>
        <dbReference type="PROSITE" id="PS50222"/>
    </source>
</evidence>
<dbReference type="SUPFAM" id="SSF47473">
    <property type="entry name" value="EF-hand"/>
    <property type="match status" value="1"/>
</dbReference>
<dbReference type="InterPro" id="IPR011992">
    <property type="entry name" value="EF-hand-dom_pair"/>
</dbReference>
<organism evidence="5">
    <name type="scientific">Nymphaea colorata</name>
    <name type="common">pocket water lily</name>
    <dbReference type="NCBI Taxonomy" id="210225"/>
    <lineage>
        <taxon>Eukaryota</taxon>
        <taxon>Viridiplantae</taxon>
        <taxon>Streptophyta</taxon>
        <taxon>Embryophyta</taxon>
        <taxon>Tracheophyta</taxon>
        <taxon>Spermatophyta</taxon>
        <taxon>Magnoliopsida</taxon>
        <taxon>Nymphaeales</taxon>
        <taxon>Nymphaeaceae</taxon>
        <taxon>Nymphaea</taxon>
    </lineage>
</organism>
<dbReference type="CDD" id="cd00051">
    <property type="entry name" value="EFh"/>
    <property type="match status" value="1"/>
</dbReference>